<organism evidence="2 3">
    <name type="scientific">Bosea massiliensis</name>
    <dbReference type="NCBI Taxonomy" id="151419"/>
    <lineage>
        <taxon>Bacteria</taxon>
        <taxon>Pseudomonadati</taxon>
        <taxon>Pseudomonadota</taxon>
        <taxon>Alphaproteobacteria</taxon>
        <taxon>Hyphomicrobiales</taxon>
        <taxon>Boseaceae</taxon>
        <taxon>Bosea</taxon>
    </lineage>
</organism>
<name>A0ABW0P153_9HYPH</name>
<reference evidence="3" key="1">
    <citation type="journal article" date="2019" name="Int. J. Syst. Evol. Microbiol.">
        <title>The Global Catalogue of Microorganisms (GCM) 10K type strain sequencing project: providing services to taxonomists for standard genome sequencing and annotation.</title>
        <authorList>
            <consortium name="The Broad Institute Genomics Platform"/>
            <consortium name="The Broad Institute Genome Sequencing Center for Infectious Disease"/>
            <person name="Wu L."/>
            <person name="Ma J."/>
        </authorList>
    </citation>
    <scope>NUCLEOTIDE SEQUENCE [LARGE SCALE GENOMIC DNA]</scope>
    <source>
        <strain evidence="3">CCUG 43117</strain>
    </source>
</reference>
<gene>
    <name evidence="2" type="ORF">ACFPN9_09720</name>
</gene>
<dbReference type="InterPro" id="IPR037401">
    <property type="entry name" value="SnoaL-like"/>
</dbReference>
<evidence type="ECO:0000313" key="2">
    <source>
        <dbReference type="EMBL" id="MFC5505534.1"/>
    </source>
</evidence>
<evidence type="ECO:0000313" key="3">
    <source>
        <dbReference type="Proteomes" id="UP001596060"/>
    </source>
</evidence>
<dbReference type="Gene3D" id="3.10.450.50">
    <property type="match status" value="1"/>
</dbReference>
<comment type="caution">
    <text evidence="2">The sequence shown here is derived from an EMBL/GenBank/DDBJ whole genome shotgun (WGS) entry which is preliminary data.</text>
</comment>
<dbReference type="Proteomes" id="UP001596060">
    <property type="component" value="Unassembled WGS sequence"/>
</dbReference>
<dbReference type="InterPro" id="IPR032710">
    <property type="entry name" value="NTF2-like_dom_sf"/>
</dbReference>
<dbReference type="Pfam" id="PF13474">
    <property type="entry name" value="SnoaL_3"/>
    <property type="match status" value="1"/>
</dbReference>
<sequence>MHGTVETAATRDFPAALARLREALAHVANGEVGPIKALYSHADDATSMYGWGGYEKGWEAISRRWDWAAKQFRGGTVSHQNVTTVVGTELALVTDIENFEVLLPDLDAPTRWTNRVTHVFRFEGSEWRLLHRHANRLEQQYEPAPRLAPASGT</sequence>
<dbReference type="RefSeq" id="WP_197426680.1">
    <property type="nucleotide sequence ID" value="NZ_JBHSLU010000018.1"/>
</dbReference>
<evidence type="ECO:0000259" key="1">
    <source>
        <dbReference type="Pfam" id="PF13474"/>
    </source>
</evidence>
<accession>A0ABW0P153</accession>
<dbReference type="SUPFAM" id="SSF54427">
    <property type="entry name" value="NTF2-like"/>
    <property type="match status" value="1"/>
</dbReference>
<dbReference type="EMBL" id="JBHSLU010000018">
    <property type="protein sequence ID" value="MFC5505534.1"/>
    <property type="molecule type" value="Genomic_DNA"/>
</dbReference>
<feature type="domain" description="SnoaL-like" evidence="1">
    <location>
        <begin position="20"/>
        <end position="134"/>
    </location>
</feature>
<proteinExistence type="predicted"/>
<protein>
    <submittedName>
        <fullName evidence="2">YybH family protein</fullName>
    </submittedName>
</protein>
<keyword evidence="3" id="KW-1185">Reference proteome</keyword>